<dbReference type="EMBL" id="CP022163">
    <property type="protein sequence ID" value="ATB30799.1"/>
    <property type="molecule type" value="Genomic_DNA"/>
</dbReference>
<dbReference type="KEGG" id="mbd:MEBOL_004261"/>
<dbReference type="SUPFAM" id="SSF158682">
    <property type="entry name" value="TerB-like"/>
    <property type="match status" value="1"/>
</dbReference>
<reference evidence="1 2" key="1">
    <citation type="submission" date="2017-06" db="EMBL/GenBank/DDBJ databases">
        <authorList>
            <person name="Kim H.J."/>
            <person name="Triplett B.A."/>
        </authorList>
    </citation>
    <scope>NUCLEOTIDE SEQUENCE [LARGE SCALE GENOMIC DNA]</scope>
    <source>
        <strain evidence="1 2">DSM 14713</strain>
    </source>
</reference>
<evidence type="ECO:0000313" key="1">
    <source>
        <dbReference type="EMBL" id="ATB30799.1"/>
    </source>
</evidence>
<accession>A0A250IG49</accession>
<dbReference type="Gene3D" id="1.10.3680.10">
    <property type="entry name" value="TerB-like"/>
    <property type="match status" value="1"/>
</dbReference>
<dbReference type="InterPro" id="IPR029024">
    <property type="entry name" value="TerB-like"/>
</dbReference>
<dbReference type="Proteomes" id="UP000217289">
    <property type="component" value="Chromosome"/>
</dbReference>
<organism evidence="1 2">
    <name type="scientific">Melittangium boletus DSM 14713</name>
    <dbReference type="NCBI Taxonomy" id="1294270"/>
    <lineage>
        <taxon>Bacteria</taxon>
        <taxon>Pseudomonadati</taxon>
        <taxon>Myxococcota</taxon>
        <taxon>Myxococcia</taxon>
        <taxon>Myxococcales</taxon>
        <taxon>Cystobacterineae</taxon>
        <taxon>Archangiaceae</taxon>
        <taxon>Melittangium</taxon>
    </lineage>
</organism>
<proteinExistence type="predicted"/>
<protein>
    <recommendedName>
        <fullName evidence="3">Co-chaperone DjlA N-terminal domain-containing protein</fullName>
    </recommendedName>
</protein>
<evidence type="ECO:0000313" key="2">
    <source>
        <dbReference type="Proteomes" id="UP000217289"/>
    </source>
</evidence>
<dbReference type="RefSeq" id="WP_095979211.1">
    <property type="nucleotide sequence ID" value="NZ_CP022163.1"/>
</dbReference>
<dbReference type="OrthoDB" id="5515994at2"/>
<sequence length="108" mass="11715">MARPSEDDLFNVEVLKVMLQLAQSDQRVDPREAGVILGAARSWGVPEPELAALKKSLEAGAPPPAPDLALLKGRSDEVFEAVQALIASDGELRAEEREMLEELRLILG</sequence>
<evidence type="ECO:0008006" key="3">
    <source>
        <dbReference type="Google" id="ProtNLM"/>
    </source>
</evidence>
<dbReference type="AlphaFoldDB" id="A0A250IG49"/>
<gene>
    <name evidence="1" type="ORF">MEBOL_004261</name>
</gene>
<keyword evidence="2" id="KW-1185">Reference proteome</keyword>
<name>A0A250IG49_9BACT</name>